<sequence precursor="true">MTVSPTPRPPRKRPSPVLIGGVTVALIAGAVAGATAVSSTQTAAMMNGNTATMRQALEATGFAHITEHQYQRGFMSSTETMTVLVGPDEDRVKLKVTNRIQHGPLPGLRTLANAVIDTDVQFADAKVQAAFEKALGGKRPEIRTVIGLTGSTSTSVNVPAGQFADGADMVRWQPLTGTYRASGRTTDLNFALPTVTVSGDGTTVSVNGVRLSGKTTKRDAKDPLGVGDSAFTIDSVSAGDGIGARGIRVSSNASDAGGQFYGGTVKYDVGSVSVPGLNLKNLQLHVSARHLARDPLVRLARAFEAMQQDARQGKATPTLTKAQEDALMADVLALLQGAPVIAVDRLSVEQPSGTVTLDAVATLPDAKGIDAATLKASPEVLLAGLNVRANLIGREQAVRELLTLVDPGGRQGLAANLSGLVEAGMLERRGDNLNATLNYGAGRVTLNGQDLGAF</sequence>
<dbReference type="STRING" id="709986.Deima_0055"/>
<protein>
    <recommendedName>
        <fullName evidence="3">DUF945 domain-containing protein</fullName>
    </recommendedName>
</protein>
<evidence type="ECO:0000313" key="1">
    <source>
        <dbReference type="EMBL" id="ADV65719.1"/>
    </source>
</evidence>
<dbReference type="InterPro" id="IPR010352">
    <property type="entry name" value="DUF945"/>
</dbReference>
<reference evidence="2" key="2">
    <citation type="submission" date="2011-01" db="EMBL/GenBank/DDBJ databases">
        <title>The complete genome of Deinococcus maricopensis DSM 21211.</title>
        <authorList>
            <consortium name="US DOE Joint Genome Institute (JGI-PGF)"/>
            <person name="Lucas S."/>
            <person name="Copeland A."/>
            <person name="Lapidus A."/>
            <person name="Goodwin L."/>
            <person name="Pitluck S."/>
            <person name="Kyrpides N."/>
            <person name="Mavromatis K."/>
            <person name="Pagani I."/>
            <person name="Ivanova N."/>
            <person name="Ovchinnikova G."/>
            <person name="Zeytun A."/>
            <person name="Detter J.C."/>
            <person name="Han C."/>
            <person name="Land M."/>
            <person name="Hauser L."/>
            <person name="Markowitz V."/>
            <person name="Cheng J.-F."/>
            <person name="Hugenholtz P."/>
            <person name="Woyke T."/>
            <person name="Wu D."/>
            <person name="Pukall R."/>
            <person name="Gehrich-Schroeter G."/>
            <person name="Brambilla E."/>
            <person name="Klenk H.-P."/>
            <person name="Eisen J.A."/>
        </authorList>
    </citation>
    <scope>NUCLEOTIDE SEQUENCE [LARGE SCALE GENOMIC DNA]</scope>
    <source>
        <strain evidence="2">DSM 21211 / LMG 22137 / NRRL B-23946 / LB-34</strain>
    </source>
</reference>
<dbReference type="RefSeq" id="WP_013555224.1">
    <property type="nucleotide sequence ID" value="NC_014958.1"/>
</dbReference>
<keyword evidence="2" id="KW-1185">Reference proteome</keyword>
<accession>E8U2Y1</accession>
<evidence type="ECO:0008006" key="3">
    <source>
        <dbReference type="Google" id="ProtNLM"/>
    </source>
</evidence>
<dbReference type="EMBL" id="CP002454">
    <property type="protein sequence ID" value="ADV65719.1"/>
    <property type="molecule type" value="Genomic_DNA"/>
</dbReference>
<organism evidence="1 2">
    <name type="scientific">Deinococcus maricopensis (strain DSM 21211 / LMG 22137 / NRRL B-23946 / LB-34)</name>
    <dbReference type="NCBI Taxonomy" id="709986"/>
    <lineage>
        <taxon>Bacteria</taxon>
        <taxon>Thermotogati</taxon>
        <taxon>Deinococcota</taxon>
        <taxon>Deinococci</taxon>
        <taxon>Deinococcales</taxon>
        <taxon>Deinococcaceae</taxon>
        <taxon>Deinococcus</taxon>
    </lineage>
</organism>
<reference evidence="1 2" key="1">
    <citation type="journal article" date="2011" name="Stand. Genomic Sci.">
        <title>Complete genome sequence of Deinococcus maricopensis type strain (LB-34).</title>
        <authorList>
            <person name="Pukall R."/>
            <person name="Zeytun A."/>
            <person name="Lucas S."/>
            <person name="Lapidus A."/>
            <person name="Hammon N."/>
            <person name="Deshpande S."/>
            <person name="Nolan M."/>
            <person name="Cheng J.F."/>
            <person name="Pitluck S."/>
            <person name="Liolios K."/>
            <person name="Pagani I."/>
            <person name="Mikhailova N."/>
            <person name="Ivanova N."/>
            <person name="Mavromatis K."/>
            <person name="Pati A."/>
            <person name="Tapia R."/>
            <person name="Han C."/>
            <person name="Goodwin L."/>
            <person name="Chen A."/>
            <person name="Palaniappan K."/>
            <person name="Land M."/>
            <person name="Hauser L."/>
            <person name="Chang Y.J."/>
            <person name="Jeffries C.D."/>
            <person name="Brambilla E.M."/>
            <person name="Rohde M."/>
            <person name="Goker M."/>
            <person name="Detter J.C."/>
            <person name="Woyke T."/>
            <person name="Bristow J."/>
            <person name="Eisen J.A."/>
            <person name="Markowitz V."/>
            <person name="Hugenholtz P."/>
            <person name="Kyrpides N.C."/>
            <person name="Klenk H.P."/>
        </authorList>
    </citation>
    <scope>NUCLEOTIDE SEQUENCE [LARGE SCALE GENOMIC DNA]</scope>
    <source>
        <strain evidence="2">DSM 21211 / LMG 22137 / NRRL B-23946 / LB-34</strain>
    </source>
</reference>
<dbReference type="KEGG" id="dmr:Deima_0055"/>
<evidence type="ECO:0000313" key="2">
    <source>
        <dbReference type="Proteomes" id="UP000008635"/>
    </source>
</evidence>
<name>E8U2Y1_DEIML</name>
<dbReference type="HOGENOM" id="CLU_602342_0_0_0"/>
<proteinExistence type="predicted"/>
<dbReference type="eggNOG" id="COG5339">
    <property type="taxonomic scope" value="Bacteria"/>
</dbReference>
<dbReference type="Pfam" id="PF06097">
    <property type="entry name" value="DUF945"/>
    <property type="match status" value="1"/>
</dbReference>
<gene>
    <name evidence="1" type="ordered locus">Deima_0055</name>
</gene>
<dbReference type="Proteomes" id="UP000008635">
    <property type="component" value="Chromosome"/>
</dbReference>
<dbReference type="AlphaFoldDB" id="E8U2Y1"/>